<evidence type="ECO:0000313" key="4">
    <source>
        <dbReference type="EMBL" id="PVW14640.1"/>
    </source>
</evidence>
<evidence type="ECO:0000256" key="3">
    <source>
        <dbReference type="HAMAP-Rule" id="MF_01384"/>
    </source>
</evidence>
<keyword evidence="3" id="KW-0963">Cytoplasm</keyword>
<dbReference type="HAMAP" id="MF_01384">
    <property type="entry name" value="UreD"/>
    <property type="match status" value="1"/>
</dbReference>
<accession>A0A2U0I0W4</accession>
<dbReference type="Proteomes" id="UP000245962">
    <property type="component" value="Unassembled WGS sequence"/>
</dbReference>
<dbReference type="PANTHER" id="PTHR33643">
    <property type="entry name" value="UREASE ACCESSORY PROTEIN D"/>
    <property type="match status" value="1"/>
</dbReference>
<keyword evidence="5" id="KW-1185">Reference proteome</keyword>
<comment type="similarity">
    <text evidence="1 3">Belongs to the UreD family.</text>
</comment>
<reference evidence="4 5" key="1">
    <citation type="submission" date="2018-04" db="EMBL/GenBank/DDBJ databases">
        <title>Marixanthomonas spongiae HN-E44 sp. nov., isolated from a marine sponge.</title>
        <authorList>
            <person name="Luo L."/>
            <person name="Zhuang L."/>
        </authorList>
    </citation>
    <scope>NUCLEOTIDE SEQUENCE [LARGE SCALE GENOMIC DNA]</scope>
    <source>
        <strain evidence="4 5">HN-E44</strain>
    </source>
</reference>
<dbReference type="GO" id="GO:0005737">
    <property type="term" value="C:cytoplasm"/>
    <property type="evidence" value="ECO:0007669"/>
    <property type="project" value="UniProtKB-SubCell"/>
</dbReference>
<dbReference type="OrthoDB" id="9807968at2"/>
<protein>
    <recommendedName>
        <fullName evidence="3">Urease accessory protein UreD</fullName>
    </recommendedName>
</protein>
<comment type="caution">
    <text evidence="4">The sequence shown here is derived from an EMBL/GenBank/DDBJ whole genome shotgun (WGS) entry which is preliminary data.</text>
</comment>
<comment type="subcellular location">
    <subcellularLocation>
        <location evidence="3">Cytoplasm</location>
    </subcellularLocation>
</comment>
<dbReference type="AlphaFoldDB" id="A0A2U0I0W4"/>
<keyword evidence="2 3" id="KW-0143">Chaperone</keyword>
<dbReference type="Pfam" id="PF01774">
    <property type="entry name" value="UreD"/>
    <property type="match status" value="1"/>
</dbReference>
<organism evidence="4 5">
    <name type="scientific">Marixanthomonas spongiae</name>
    <dbReference type="NCBI Taxonomy" id="2174845"/>
    <lineage>
        <taxon>Bacteria</taxon>
        <taxon>Pseudomonadati</taxon>
        <taxon>Bacteroidota</taxon>
        <taxon>Flavobacteriia</taxon>
        <taxon>Flavobacteriales</taxon>
        <taxon>Flavobacteriaceae</taxon>
        <taxon>Marixanthomonas</taxon>
    </lineage>
</organism>
<dbReference type="InterPro" id="IPR002669">
    <property type="entry name" value="UreD"/>
</dbReference>
<evidence type="ECO:0000256" key="1">
    <source>
        <dbReference type="ARBA" id="ARBA00007177"/>
    </source>
</evidence>
<comment type="function">
    <text evidence="3">Required for maturation of urease via the functional incorporation of the urease nickel metallocenter.</text>
</comment>
<dbReference type="RefSeq" id="WP_116694410.1">
    <property type="nucleotide sequence ID" value="NZ_QEHR01000005.1"/>
</dbReference>
<proteinExistence type="inferred from homology"/>
<sequence>MDRTQWTGFLSMDIENRAGKSVPKNIYFHDALKVQRPVYDGKSGRPCYYILNLGGGYLDGDTYRIEIKVREKAELTLTTLGATLIYKTPTKPVYQETEIFLEENSYLEYLPDPIIGYEKARYKQLDTIYMKKGATLFYSDILTPGWSAEGRSFSYDMLHLRTNIYMEDELVVYDNIKLEPAVQQIDVLGFMEEYTHLGTFIVIAEKIDEDLVKRLQEVINKQSGDFKAGISSLTVAGFTLRVMANMTQDIQKVISACHALISKEWYAKTPPLLRKY</sequence>
<evidence type="ECO:0000256" key="2">
    <source>
        <dbReference type="ARBA" id="ARBA00023186"/>
    </source>
</evidence>
<name>A0A2U0I0W4_9FLAO</name>
<dbReference type="GO" id="GO:0016151">
    <property type="term" value="F:nickel cation binding"/>
    <property type="evidence" value="ECO:0007669"/>
    <property type="project" value="UniProtKB-UniRule"/>
</dbReference>
<gene>
    <name evidence="3" type="primary">ureD</name>
    <name evidence="4" type="ORF">DDV96_08935</name>
</gene>
<dbReference type="EMBL" id="QEHR01000005">
    <property type="protein sequence ID" value="PVW14640.1"/>
    <property type="molecule type" value="Genomic_DNA"/>
</dbReference>
<evidence type="ECO:0000313" key="5">
    <source>
        <dbReference type="Proteomes" id="UP000245962"/>
    </source>
</evidence>
<comment type="subunit">
    <text evidence="3">UreD, UreF and UreG form a complex that acts as a GTP-hydrolysis-dependent molecular chaperone, activating the urease apoprotein by helping to assemble the nickel containing metallocenter of UreC. The UreE protein probably delivers the nickel.</text>
</comment>
<keyword evidence="3" id="KW-0996">Nickel insertion</keyword>
<dbReference type="PANTHER" id="PTHR33643:SF1">
    <property type="entry name" value="UREASE ACCESSORY PROTEIN D"/>
    <property type="match status" value="1"/>
</dbReference>